<gene>
    <name evidence="1" type="ORF">BSL78_16465</name>
</gene>
<dbReference type="AlphaFoldDB" id="A0A2G8KFD0"/>
<dbReference type="InterPro" id="IPR016025">
    <property type="entry name" value="Clathrin_H-chain_N"/>
</dbReference>
<proteinExistence type="predicted"/>
<sequence>MSSHRWLCCRHTSKKKKRDNCVTVINLTSRTPRPKTWPCTADSAIMNPRKPWLALKLGRHFQIFNIVAEKQMYRCTMKDEVQYWTWLNEDVIGMVGSKFTYHWDLSPPTGFSRPVRAFARHPKLNFCQIVAYKTDPSFRWFAVVGLYREYDDGDANSVCGVTQVYSAHYNHSIPIDAQAATFAKYLRKGNQKPTSLLVLAHRSAGQPGKIHIIELGPFISGNYSLTNNTEQLLFDDKSFYDFPVCVQVSTTQGLVYVFTKSGMVKVSDIQTGLYLCSARVSHMAVFTAITDVEEKRIVALDRCGKLLAIKIKEEALLTHVKEKMKKRIVADQLEKSFAKE</sequence>
<evidence type="ECO:0000313" key="2">
    <source>
        <dbReference type="Proteomes" id="UP000230750"/>
    </source>
</evidence>
<dbReference type="OrthoDB" id="2113814at2759"/>
<accession>A0A2G8KFD0</accession>
<dbReference type="GO" id="GO:0071439">
    <property type="term" value="C:clathrin complex"/>
    <property type="evidence" value="ECO:0007669"/>
    <property type="project" value="TreeGrafter"/>
</dbReference>
<dbReference type="Proteomes" id="UP000230750">
    <property type="component" value="Unassembled WGS sequence"/>
</dbReference>
<organism evidence="1 2">
    <name type="scientific">Stichopus japonicus</name>
    <name type="common">Sea cucumber</name>
    <dbReference type="NCBI Taxonomy" id="307972"/>
    <lineage>
        <taxon>Eukaryota</taxon>
        <taxon>Metazoa</taxon>
        <taxon>Echinodermata</taxon>
        <taxon>Eleutherozoa</taxon>
        <taxon>Echinozoa</taxon>
        <taxon>Holothuroidea</taxon>
        <taxon>Aspidochirotacea</taxon>
        <taxon>Aspidochirotida</taxon>
        <taxon>Stichopodidae</taxon>
        <taxon>Apostichopus</taxon>
    </lineage>
</organism>
<reference evidence="1 2" key="1">
    <citation type="journal article" date="2017" name="PLoS Biol.">
        <title>The sea cucumber genome provides insights into morphological evolution and visceral regeneration.</title>
        <authorList>
            <person name="Zhang X."/>
            <person name="Sun L."/>
            <person name="Yuan J."/>
            <person name="Sun Y."/>
            <person name="Gao Y."/>
            <person name="Zhang L."/>
            <person name="Li S."/>
            <person name="Dai H."/>
            <person name="Hamel J.F."/>
            <person name="Liu C."/>
            <person name="Yu Y."/>
            <person name="Liu S."/>
            <person name="Lin W."/>
            <person name="Guo K."/>
            <person name="Jin S."/>
            <person name="Xu P."/>
            <person name="Storey K.B."/>
            <person name="Huan P."/>
            <person name="Zhang T."/>
            <person name="Zhou Y."/>
            <person name="Zhang J."/>
            <person name="Lin C."/>
            <person name="Li X."/>
            <person name="Xing L."/>
            <person name="Huo D."/>
            <person name="Sun M."/>
            <person name="Wang L."/>
            <person name="Mercier A."/>
            <person name="Li F."/>
            <person name="Yang H."/>
            <person name="Xiang J."/>
        </authorList>
    </citation>
    <scope>NUCLEOTIDE SEQUENCE [LARGE SCALE GENOMIC DNA]</scope>
    <source>
        <strain evidence="1">Shaxun</strain>
        <tissue evidence="1">Muscle</tissue>
    </source>
</reference>
<dbReference type="STRING" id="307972.A0A2G8KFD0"/>
<dbReference type="Gene3D" id="2.130.10.110">
    <property type="entry name" value="Clathrin heavy-chain terminal domain"/>
    <property type="match status" value="1"/>
</dbReference>
<dbReference type="GO" id="GO:0030130">
    <property type="term" value="C:clathrin coat of trans-Golgi network vesicle"/>
    <property type="evidence" value="ECO:0007669"/>
    <property type="project" value="InterPro"/>
</dbReference>
<dbReference type="GO" id="GO:0032051">
    <property type="term" value="F:clathrin light chain binding"/>
    <property type="evidence" value="ECO:0007669"/>
    <property type="project" value="TreeGrafter"/>
</dbReference>
<dbReference type="GO" id="GO:0006898">
    <property type="term" value="P:receptor-mediated endocytosis"/>
    <property type="evidence" value="ECO:0007669"/>
    <property type="project" value="TreeGrafter"/>
</dbReference>
<keyword evidence="2" id="KW-1185">Reference proteome</keyword>
<evidence type="ECO:0000313" key="1">
    <source>
        <dbReference type="EMBL" id="PIK46680.1"/>
    </source>
</evidence>
<dbReference type="GO" id="GO:0030132">
    <property type="term" value="C:clathrin coat of coated pit"/>
    <property type="evidence" value="ECO:0007669"/>
    <property type="project" value="InterPro"/>
</dbReference>
<dbReference type="EMBL" id="MRZV01000628">
    <property type="protein sequence ID" value="PIK46680.1"/>
    <property type="molecule type" value="Genomic_DNA"/>
</dbReference>
<dbReference type="GO" id="GO:0005198">
    <property type="term" value="F:structural molecule activity"/>
    <property type="evidence" value="ECO:0007669"/>
    <property type="project" value="InterPro"/>
</dbReference>
<name>A0A2G8KFD0_STIJA</name>
<dbReference type="PANTHER" id="PTHR10292:SF1">
    <property type="entry name" value="CLATHRIN HEAVY CHAIN"/>
    <property type="match status" value="1"/>
</dbReference>
<dbReference type="PANTHER" id="PTHR10292">
    <property type="entry name" value="CLATHRIN HEAVY CHAIN RELATED"/>
    <property type="match status" value="1"/>
</dbReference>
<protein>
    <submittedName>
        <fullName evidence="1">Putative clathrin heavy chain 1</fullName>
    </submittedName>
</protein>
<dbReference type="GO" id="GO:0006886">
    <property type="term" value="P:intracellular protein transport"/>
    <property type="evidence" value="ECO:0007669"/>
    <property type="project" value="InterPro"/>
</dbReference>
<dbReference type="SUPFAM" id="SSF50989">
    <property type="entry name" value="Clathrin heavy-chain terminal domain"/>
    <property type="match status" value="1"/>
</dbReference>
<comment type="caution">
    <text evidence="1">The sequence shown here is derived from an EMBL/GenBank/DDBJ whole genome shotgun (WGS) entry which is preliminary data.</text>
</comment>